<dbReference type="CDD" id="cd12681">
    <property type="entry name" value="RRM_SKAR"/>
    <property type="match status" value="1"/>
</dbReference>
<feature type="domain" description="RRM" evidence="4">
    <location>
        <begin position="268"/>
        <end position="339"/>
    </location>
</feature>
<accession>A0ABP0EZD8</accession>
<feature type="region of interest" description="Disordered" evidence="3">
    <location>
        <begin position="140"/>
        <end position="216"/>
    </location>
</feature>
<feature type="compositionally biased region" description="Basic and acidic residues" evidence="3">
    <location>
        <begin position="140"/>
        <end position="149"/>
    </location>
</feature>
<dbReference type="InterPro" id="IPR012677">
    <property type="entry name" value="Nucleotide-bd_a/b_plait_sf"/>
</dbReference>
<evidence type="ECO:0000256" key="2">
    <source>
        <dbReference type="PROSITE-ProRule" id="PRU00176"/>
    </source>
</evidence>
<dbReference type="PANTHER" id="PTHR19965">
    <property type="entry name" value="RNA AND EXPORT FACTOR BINDING PROTEIN"/>
    <property type="match status" value="1"/>
</dbReference>
<dbReference type="SMART" id="SM00360">
    <property type="entry name" value="RRM"/>
    <property type="match status" value="1"/>
</dbReference>
<dbReference type="InterPro" id="IPR035979">
    <property type="entry name" value="RBD_domain_sf"/>
</dbReference>
<proteinExistence type="predicted"/>
<evidence type="ECO:0000313" key="5">
    <source>
        <dbReference type="EMBL" id="CAK8672830.1"/>
    </source>
</evidence>
<dbReference type="Gene3D" id="3.30.70.330">
    <property type="match status" value="1"/>
</dbReference>
<dbReference type="InterPro" id="IPR034784">
    <property type="entry name" value="PDIP3_RRM"/>
</dbReference>
<feature type="compositionally biased region" description="Polar residues" evidence="3">
    <location>
        <begin position="201"/>
        <end position="216"/>
    </location>
</feature>
<dbReference type="EMBL" id="CAWYQH010000001">
    <property type="protein sequence ID" value="CAK8672830.1"/>
    <property type="molecule type" value="Genomic_DNA"/>
</dbReference>
<name>A0ABP0EZD8_CLALP</name>
<dbReference type="InterPro" id="IPR051229">
    <property type="entry name" value="ALYREF_mRNA_export"/>
</dbReference>
<evidence type="ECO:0000313" key="6">
    <source>
        <dbReference type="Proteomes" id="UP001642483"/>
    </source>
</evidence>
<dbReference type="Proteomes" id="UP001642483">
    <property type="component" value="Unassembled WGS sequence"/>
</dbReference>
<evidence type="ECO:0000256" key="1">
    <source>
        <dbReference type="ARBA" id="ARBA00022884"/>
    </source>
</evidence>
<evidence type="ECO:0000259" key="4">
    <source>
        <dbReference type="PROSITE" id="PS50102"/>
    </source>
</evidence>
<protein>
    <recommendedName>
        <fullName evidence="4">RRM domain-containing protein</fullName>
    </recommendedName>
</protein>
<sequence>MVLPEGNANKYRVNCASKMKPQMFMNNARTKNKGRILDARGILRKRRANVPPGKSNVTRTNVKFSHLEKIIKTKQFIHKEDNTAITRTITNRTKSKSPAPASSVSGFVSFKDGQRVLMDKVTMDSSGIKIAIRNEFVRDTEPRQKEERKRIKVTLDNPSATKKHHKKPSFRQQLSAKRNLYLKKSVPPTHTRRRSPLPSEESMSATKPQVGQVTPESSVVYRNPAVDPCPKLEFGLRPMQSSNDSSKYRLAREKESEAMEYSSPLEGHKIIVSNLHPVVIEDDILELFSVLGPVRRARLVEPGKAEVVYVRRTDAIRAYQKYNCRDLDGQPMQMKLAFKDISEQKSLQYRWMTEVRHNQNLTEAIDIDPNILQRALFKGGSTGTSAHPVVFTVKI</sequence>
<dbReference type="SUPFAM" id="SSF54928">
    <property type="entry name" value="RNA-binding domain, RBD"/>
    <property type="match status" value="1"/>
</dbReference>
<keyword evidence="1 2" id="KW-0694">RNA-binding</keyword>
<reference evidence="5 6" key="1">
    <citation type="submission" date="2024-02" db="EMBL/GenBank/DDBJ databases">
        <authorList>
            <person name="Daric V."/>
            <person name="Darras S."/>
        </authorList>
    </citation>
    <scope>NUCLEOTIDE SEQUENCE [LARGE SCALE GENOMIC DNA]</scope>
</reference>
<dbReference type="PANTHER" id="PTHR19965:SF96">
    <property type="entry name" value="POLYMERASE DELTA-INTERACTING PROTEIN 3"/>
    <property type="match status" value="1"/>
</dbReference>
<dbReference type="InterPro" id="IPR000504">
    <property type="entry name" value="RRM_dom"/>
</dbReference>
<gene>
    <name evidence="5" type="ORF">CVLEPA_LOCUS2509</name>
</gene>
<keyword evidence="6" id="KW-1185">Reference proteome</keyword>
<organism evidence="5 6">
    <name type="scientific">Clavelina lepadiformis</name>
    <name type="common">Light-bulb sea squirt</name>
    <name type="synonym">Ascidia lepadiformis</name>
    <dbReference type="NCBI Taxonomy" id="159417"/>
    <lineage>
        <taxon>Eukaryota</taxon>
        <taxon>Metazoa</taxon>
        <taxon>Chordata</taxon>
        <taxon>Tunicata</taxon>
        <taxon>Ascidiacea</taxon>
        <taxon>Aplousobranchia</taxon>
        <taxon>Clavelinidae</taxon>
        <taxon>Clavelina</taxon>
    </lineage>
</organism>
<comment type="caution">
    <text evidence="5">The sequence shown here is derived from an EMBL/GenBank/DDBJ whole genome shotgun (WGS) entry which is preliminary data.</text>
</comment>
<evidence type="ECO:0000256" key="3">
    <source>
        <dbReference type="SAM" id="MobiDB-lite"/>
    </source>
</evidence>
<dbReference type="Pfam" id="PF00076">
    <property type="entry name" value="RRM_1"/>
    <property type="match status" value="1"/>
</dbReference>
<dbReference type="PROSITE" id="PS50102">
    <property type="entry name" value="RRM"/>
    <property type="match status" value="1"/>
</dbReference>